<evidence type="ECO:0000259" key="3">
    <source>
        <dbReference type="Pfam" id="PF01571"/>
    </source>
</evidence>
<dbReference type="SUPFAM" id="SSF103025">
    <property type="entry name" value="Folate-binding domain"/>
    <property type="match status" value="1"/>
</dbReference>
<dbReference type="InterPro" id="IPR041117">
    <property type="entry name" value="SoxA_A3"/>
</dbReference>
<dbReference type="PANTHER" id="PTHR43757">
    <property type="entry name" value="AMINOMETHYLTRANSFERASE"/>
    <property type="match status" value="1"/>
</dbReference>
<organism evidence="7 8">
    <name type="scientific">Desulfocicer vacuolatum DSM 3385</name>
    <dbReference type="NCBI Taxonomy" id="1121400"/>
    <lineage>
        <taxon>Bacteria</taxon>
        <taxon>Pseudomonadati</taxon>
        <taxon>Thermodesulfobacteriota</taxon>
        <taxon>Desulfobacteria</taxon>
        <taxon>Desulfobacterales</taxon>
        <taxon>Desulfobacteraceae</taxon>
        <taxon>Desulfocicer</taxon>
    </lineage>
</organism>
<dbReference type="GO" id="GO:0016491">
    <property type="term" value="F:oxidoreductase activity"/>
    <property type="evidence" value="ECO:0007669"/>
    <property type="project" value="UniProtKB-KW"/>
</dbReference>
<dbReference type="GO" id="GO:0051536">
    <property type="term" value="F:iron-sulfur cluster binding"/>
    <property type="evidence" value="ECO:0007669"/>
    <property type="project" value="InterPro"/>
</dbReference>
<evidence type="ECO:0000259" key="5">
    <source>
        <dbReference type="Pfam" id="PF08669"/>
    </source>
</evidence>
<sequence length="973" mass="107030">MMTRFNQLPTLKIDPTKKVIFNYKGKTYSGVEGDTIASALYANGVRIYARSLKYHRPRGLYSLDGECSNTMMEVDGIPNVRTENTLLKQGMTVKEQNVKGSAEKDMLGFLDKLDWAMPAGFYYKMMHKPARIWPIAMKQIRKTAGLGEISPDFEMPGKFDEIFPRTDVVVIGGGPAGMTAALAAAEKGLRVIIMESRPWLGGFFDYRTAEYKDGVALYQRGQDLAQQVEANENIRVLKHTAMVGAYSNCLVTGFQTGTDKDAFNERYVEIRANSVIVATGCIERPLIFDNNERPGVMQVGCALRMARNYGILPGENGIFSVGHDLGLEAAIDLFDMGMKIGCVADVREDGQDPELVLALAKRNILLLKGWVATEAHGKKQVNKVSMSSIDGMITRDFDCDVLVASAGLTPVTGPLTMAQIKLRHDDFTGFFVADEMPENTFSAGRILGINNALSIECSGTLAGIKAAKACGACDAAEVEAAEAAMKALPGPVRGSKLVTAPVKGRKSFICFDEDTTIKSVKQTIDSGFDVPELVKRYSSAGLGPGQSGIPGHNLPLYVAKYQALAGVPVKPTTVRAPIVPTFIATYAGTNHTMHKRTPIHNLQVADKGILRKIGVWERVRYFSEDYSCKKEIENVRNNVGMLDGSTLGKFRLHGPDALKALQRIYVSDMSKLKPGRVKYSAMCNDDGCVIDDGVVVMLGENDYYITTSTGRAGQTVEWFRYHTRYDGWDFSMVNITDSMGVINLSGPNARKVFEKITDEDVSNEAFPYSGFKEMLFKDVIPAKVMRLGFVGELSYEFHVASSYMTSLWQLLKEAGAEFGIQNFGVEAQNVLRMEKCHIILGQESEQRTNLLDVGLGFLWDRKKADAKTVGAVALRQAENDPSRFKLVGFKMENNGRAPRDGALVVDSKVRGYIATARDSFSLNEAVGMALVESELAKVGTRLEIYEDECGDERIYGKVVPMPFYDPDGTRMKS</sequence>
<dbReference type="SUPFAM" id="SSF54292">
    <property type="entry name" value="2Fe-2S ferredoxin-like"/>
    <property type="match status" value="1"/>
</dbReference>
<dbReference type="InterPro" id="IPR028896">
    <property type="entry name" value="GcvT/YgfZ/DmdA"/>
</dbReference>
<keyword evidence="8" id="KW-1185">Reference proteome</keyword>
<dbReference type="InterPro" id="IPR023753">
    <property type="entry name" value="FAD/NAD-binding_dom"/>
</dbReference>
<feature type="domain" description="SoxA A3" evidence="6">
    <location>
        <begin position="506"/>
        <end position="588"/>
    </location>
</feature>
<evidence type="ECO:0000259" key="6">
    <source>
        <dbReference type="Pfam" id="PF17806"/>
    </source>
</evidence>
<gene>
    <name evidence="7" type="ORF">SAMN02746065_107175</name>
</gene>
<dbReference type="SUPFAM" id="SSF51905">
    <property type="entry name" value="FAD/NAD(P)-binding domain"/>
    <property type="match status" value="1"/>
</dbReference>
<dbReference type="AlphaFoldDB" id="A0A1W2B9K2"/>
<dbReference type="InterPro" id="IPR013977">
    <property type="entry name" value="GcvT_C"/>
</dbReference>
<dbReference type="InterPro" id="IPR042204">
    <property type="entry name" value="2Fe-2S-bd_N"/>
</dbReference>
<dbReference type="InterPro" id="IPR036188">
    <property type="entry name" value="FAD/NAD-bd_sf"/>
</dbReference>
<keyword evidence="2" id="KW-0560">Oxidoreductase</keyword>
<dbReference type="InterPro" id="IPR006222">
    <property type="entry name" value="GCVT_N"/>
</dbReference>
<evidence type="ECO:0000256" key="1">
    <source>
        <dbReference type="ARBA" id="ARBA00008609"/>
    </source>
</evidence>
<dbReference type="OrthoDB" id="9806257at2"/>
<dbReference type="STRING" id="1121400.SAMN02746065_107175"/>
<evidence type="ECO:0000313" key="7">
    <source>
        <dbReference type="EMBL" id="SMC69657.1"/>
    </source>
</evidence>
<proteinExistence type="inferred from homology"/>
<dbReference type="Pfam" id="PF08669">
    <property type="entry name" value="GCV_T_C"/>
    <property type="match status" value="1"/>
</dbReference>
<dbReference type="InterPro" id="IPR036010">
    <property type="entry name" value="2Fe-2S_ferredoxin-like_sf"/>
</dbReference>
<dbReference type="PANTHER" id="PTHR43757:SF2">
    <property type="entry name" value="AMINOMETHYLTRANSFERASE, MITOCHONDRIAL"/>
    <property type="match status" value="1"/>
</dbReference>
<dbReference type="Proteomes" id="UP000192418">
    <property type="component" value="Unassembled WGS sequence"/>
</dbReference>
<accession>A0A1W2B9K2</accession>
<dbReference type="Pfam" id="PF13510">
    <property type="entry name" value="Fer2_4"/>
    <property type="match status" value="1"/>
</dbReference>
<feature type="domain" description="FAD/NAD(P)-binding" evidence="4">
    <location>
        <begin position="167"/>
        <end position="426"/>
    </location>
</feature>
<dbReference type="PRINTS" id="PR00469">
    <property type="entry name" value="PNDRDTASEII"/>
</dbReference>
<dbReference type="Pfam" id="PF07992">
    <property type="entry name" value="Pyr_redox_2"/>
    <property type="match status" value="1"/>
</dbReference>
<dbReference type="Pfam" id="PF17806">
    <property type="entry name" value="SO_alpha_A3"/>
    <property type="match status" value="1"/>
</dbReference>
<protein>
    <submittedName>
        <fullName evidence="7">N-methylglutamate dehydrogenase subunit C</fullName>
    </submittedName>
</protein>
<feature type="domain" description="Aminomethyltransferase C-terminal" evidence="5">
    <location>
        <begin position="885"/>
        <end position="965"/>
    </location>
</feature>
<name>A0A1W2B9K2_9BACT</name>
<dbReference type="PRINTS" id="PR00368">
    <property type="entry name" value="FADPNR"/>
</dbReference>
<dbReference type="Gene3D" id="3.30.1360.120">
    <property type="entry name" value="Probable tRNA modification gtpase trme, domain 1"/>
    <property type="match status" value="1"/>
</dbReference>
<comment type="similarity">
    <text evidence="1">Belongs to the GcvT family.</text>
</comment>
<feature type="domain" description="GCVT N-terminal" evidence="3">
    <location>
        <begin position="600"/>
        <end position="863"/>
    </location>
</feature>
<dbReference type="Pfam" id="PF01571">
    <property type="entry name" value="GCV_T"/>
    <property type="match status" value="1"/>
</dbReference>
<reference evidence="7 8" key="1">
    <citation type="submission" date="2017-04" db="EMBL/GenBank/DDBJ databases">
        <authorList>
            <person name="Afonso C.L."/>
            <person name="Miller P.J."/>
            <person name="Scott M.A."/>
            <person name="Spackman E."/>
            <person name="Goraichik I."/>
            <person name="Dimitrov K.M."/>
            <person name="Suarez D.L."/>
            <person name="Swayne D.E."/>
        </authorList>
    </citation>
    <scope>NUCLEOTIDE SEQUENCE [LARGE SCALE GENOMIC DNA]</scope>
    <source>
        <strain evidence="7 8">DSM 3385</strain>
    </source>
</reference>
<dbReference type="SUPFAM" id="SSF101790">
    <property type="entry name" value="Aminomethyltransferase beta-barrel domain"/>
    <property type="match status" value="1"/>
</dbReference>
<dbReference type="EMBL" id="FWXY01000007">
    <property type="protein sequence ID" value="SMC69657.1"/>
    <property type="molecule type" value="Genomic_DNA"/>
</dbReference>
<dbReference type="InterPro" id="IPR029043">
    <property type="entry name" value="GcvT/YgfZ_C"/>
</dbReference>
<dbReference type="Gene3D" id="3.10.20.440">
    <property type="entry name" value="2Fe-2S iron-sulphur cluster binding domain, sarcosine oxidase, alpha subunit, N-terminal domain"/>
    <property type="match status" value="1"/>
</dbReference>
<dbReference type="Gene3D" id="3.50.50.60">
    <property type="entry name" value="FAD/NAD(P)-binding domain"/>
    <property type="match status" value="1"/>
</dbReference>
<dbReference type="InterPro" id="IPR027266">
    <property type="entry name" value="TrmE/GcvT-like"/>
</dbReference>
<evidence type="ECO:0000256" key="2">
    <source>
        <dbReference type="ARBA" id="ARBA00023002"/>
    </source>
</evidence>
<evidence type="ECO:0000259" key="4">
    <source>
        <dbReference type="Pfam" id="PF07992"/>
    </source>
</evidence>
<dbReference type="RefSeq" id="WP_084068387.1">
    <property type="nucleotide sequence ID" value="NZ_FWXY01000007.1"/>
</dbReference>
<evidence type="ECO:0000313" key="8">
    <source>
        <dbReference type="Proteomes" id="UP000192418"/>
    </source>
</evidence>